<dbReference type="AlphaFoldDB" id="A0A5P8VRH9"/>
<gene>
    <name evidence="1" type="ORF">GXM_00410</name>
</gene>
<protein>
    <submittedName>
        <fullName evidence="1">Uncharacterized protein</fullName>
    </submittedName>
</protein>
<sequence length="44" mass="4935">MPLPPYLIYLKYAVNSRLGKSRIHSFNEEAGGFLAGENDPNQEP</sequence>
<organism evidence="1 2">
    <name type="scientific">Nostoc sphaeroides CCNUC1</name>
    <dbReference type="NCBI Taxonomy" id="2653204"/>
    <lineage>
        <taxon>Bacteria</taxon>
        <taxon>Bacillati</taxon>
        <taxon>Cyanobacteriota</taxon>
        <taxon>Cyanophyceae</taxon>
        <taxon>Nostocales</taxon>
        <taxon>Nostocaceae</taxon>
        <taxon>Nostoc</taxon>
    </lineage>
</organism>
<dbReference type="EMBL" id="CP045226">
    <property type="protein sequence ID" value="QFS42937.1"/>
    <property type="molecule type" value="Genomic_DNA"/>
</dbReference>
<dbReference type="Proteomes" id="UP000326678">
    <property type="component" value="Chromosome Gxm1"/>
</dbReference>
<dbReference type="KEGG" id="nsh:GXM_00410"/>
<accession>A0A5P8VRH9</accession>
<keyword evidence="2" id="KW-1185">Reference proteome</keyword>
<evidence type="ECO:0000313" key="2">
    <source>
        <dbReference type="Proteomes" id="UP000326678"/>
    </source>
</evidence>
<proteinExistence type="predicted"/>
<name>A0A5P8VRH9_9NOSO</name>
<reference evidence="1 2" key="1">
    <citation type="submission" date="2019-10" db="EMBL/GenBank/DDBJ databases">
        <title>Genomic and transcriptomic insights into the perfect genentic adaptation of a filamentous nitrogen-fixing cyanobacterium to rice fields.</title>
        <authorList>
            <person name="Chen Z."/>
        </authorList>
    </citation>
    <scope>NUCLEOTIDE SEQUENCE [LARGE SCALE GENOMIC DNA]</scope>
    <source>
        <strain evidence="1">CCNUC1</strain>
    </source>
</reference>
<evidence type="ECO:0000313" key="1">
    <source>
        <dbReference type="EMBL" id="QFS42937.1"/>
    </source>
</evidence>